<dbReference type="Proteomes" id="UP001558632">
    <property type="component" value="Unassembled WGS sequence"/>
</dbReference>
<name>A0ABR3KTA7_TRISP</name>
<dbReference type="EMBL" id="JBEUSY010000162">
    <property type="protein sequence ID" value="KAL1243838.1"/>
    <property type="molecule type" value="Genomic_DNA"/>
</dbReference>
<evidence type="ECO:0000313" key="1">
    <source>
        <dbReference type="EMBL" id="KAL1243838.1"/>
    </source>
</evidence>
<evidence type="ECO:0008006" key="3">
    <source>
        <dbReference type="Google" id="ProtNLM"/>
    </source>
</evidence>
<gene>
    <name evidence="1" type="ORF">TSPI_07629</name>
</gene>
<sequence length="98" mass="11503">MFCAAKRKKKSSKSLTKSASDFVNLYFLFCISEKYGGKFYRIDFSKAHFNTRATYKNLPTDCYCKTLNSERDVLREKTIFPSHELYLCQSIRPQTFSL</sequence>
<comment type="caution">
    <text evidence="1">The sequence shown here is derived from an EMBL/GenBank/DDBJ whole genome shotgun (WGS) entry which is preliminary data.</text>
</comment>
<keyword evidence="2" id="KW-1185">Reference proteome</keyword>
<protein>
    <recommendedName>
        <fullName evidence="3">PiggyBac transposable element-derived protein domain-containing protein</fullName>
    </recommendedName>
</protein>
<accession>A0ABR3KTA7</accession>
<proteinExistence type="predicted"/>
<organism evidence="1 2">
    <name type="scientific">Trichinella spiralis</name>
    <name type="common">Trichina worm</name>
    <dbReference type="NCBI Taxonomy" id="6334"/>
    <lineage>
        <taxon>Eukaryota</taxon>
        <taxon>Metazoa</taxon>
        <taxon>Ecdysozoa</taxon>
        <taxon>Nematoda</taxon>
        <taxon>Enoplea</taxon>
        <taxon>Dorylaimia</taxon>
        <taxon>Trichinellida</taxon>
        <taxon>Trichinellidae</taxon>
        <taxon>Trichinella</taxon>
    </lineage>
</organism>
<reference evidence="1 2" key="1">
    <citation type="submission" date="2024-07" db="EMBL/GenBank/DDBJ databases">
        <title>Enhanced genomic and transcriptomic resources for Trichinella pseudospiralis and T. spiralis underpin the discovery of pronounced molecular differences between stages and species.</title>
        <authorList>
            <person name="Pasi K.K."/>
            <person name="La Rosa G."/>
            <person name="Gomez-Morales M.A."/>
            <person name="Tosini F."/>
            <person name="Sumanam S."/>
            <person name="Young N.D."/>
            <person name="Chang B.C."/>
            <person name="Robin G.B."/>
        </authorList>
    </citation>
    <scope>NUCLEOTIDE SEQUENCE [LARGE SCALE GENOMIC DNA]</scope>
    <source>
        <strain evidence="1">ISS534</strain>
    </source>
</reference>
<evidence type="ECO:0000313" key="2">
    <source>
        <dbReference type="Proteomes" id="UP001558632"/>
    </source>
</evidence>